<dbReference type="EMBL" id="VEWN01000014">
    <property type="protein sequence ID" value="KAA1053594.1"/>
    <property type="molecule type" value="Genomic_DNA"/>
</dbReference>
<accession>A0A5B0KS44</accession>
<dbReference type="AlphaFoldDB" id="A0A5B0KS44"/>
<protein>
    <submittedName>
        <fullName evidence="1">Uncharacterized protein</fullName>
    </submittedName>
</protein>
<gene>
    <name evidence="1" type="ORF">FH063_002562</name>
</gene>
<comment type="caution">
    <text evidence="1">The sequence shown here is derived from an EMBL/GenBank/DDBJ whole genome shotgun (WGS) entry which is preliminary data.</text>
</comment>
<sequence>MRLPGRFTAAYHDNDTHLHANATRLVRPPAPRRTGPEACAP</sequence>
<name>A0A5B0KS44_9PROT</name>
<evidence type="ECO:0000313" key="1">
    <source>
        <dbReference type="EMBL" id="KAA1053594.1"/>
    </source>
</evidence>
<evidence type="ECO:0000313" key="2">
    <source>
        <dbReference type="Proteomes" id="UP000325333"/>
    </source>
</evidence>
<proteinExistence type="predicted"/>
<organism evidence="1 2">
    <name type="scientific">Azospirillum argentinense</name>
    <dbReference type="NCBI Taxonomy" id="2970906"/>
    <lineage>
        <taxon>Bacteria</taxon>
        <taxon>Pseudomonadati</taxon>
        <taxon>Pseudomonadota</taxon>
        <taxon>Alphaproteobacteria</taxon>
        <taxon>Rhodospirillales</taxon>
        <taxon>Azospirillaceae</taxon>
        <taxon>Azospirillum</taxon>
    </lineage>
</organism>
<reference evidence="1 2" key="1">
    <citation type="submission" date="2019-07" db="EMBL/GenBank/DDBJ databases">
        <title>Genome sequencing of the stress-tolerant strain Azospirillum brasilense Az19.</title>
        <authorList>
            <person name="Maroniche G.A."/>
            <person name="Garcia J.E."/>
            <person name="Pagnussat L."/>
            <person name="Amenta M."/>
            <person name="Creus C.M."/>
        </authorList>
    </citation>
    <scope>NUCLEOTIDE SEQUENCE [LARGE SCALE GENOMIC DNA]</scope>
    <source>
        <strain evidence="1 2">Az19</strain>
    </source>
</reference>
<dbReference type="Proteomes" id="UP000325333">
    <property type="component" value="Unassembled WGS sequence"/>
</dbReference>